<feature type="signal peptide" evidence="1">
    <location>
        <begin position="1"/>
        <end position="21"/>
    </location>
</feature>
<dbReference type="EMBL" id="CP036274">
    <property type="protein sequence ID" value="QDU30411.1"/>
    <property type="molecule type" value="Genomic_DNA"/>
</dbReference>
<evidence type="ECO:0000313" key="3">
    <source>
        <dbReference type="Proteomes" id="UP000315017"/>
    </source>
</evidence>
<sequence precursor="true">MKPFSSLALCSALVISLLSLAGIAEEPLRWKLEKGQRFQLQTQQQTESQVSYATKKLPSSVNLLLHVSWEVQEAAAEKFVVAQTIDSVRIEMKGQGDNATVYDSRERKAVVGAAKDLAAAVAPLLGAKFTFTMTPLGEVAAADQVSVEGGAGIPGLNQESINQLLKQSLLPLPKSFEGSTPAWTDERQATAALGVVKQKRTFTLAGMEDRAGQPAAKITVTGELELTPVADRKGSPKLKDQSFSGTIWFSREAGRLLTSETKQRLVTESAYRDSTINVDLTTTITSTLTPRE</sequence>
<evidence type="ECO:0000256" key="1">
    <source>
        <dbReference type="SAM" id="SignalP"/>
    </source>
</evidence>
<protein>
    <submittedName>
        <fullName evidence="2">Uncharacterized protein</fullName>
    </submittedName>
</protein>
<dbReference type="Proteomes" id="UP000315017">
    <property type="component" value="Chromosome"/>
</dbReference>
<dbReference type="AlphaFoldDB" id="A0A517YJK7"/>
<reference evidence="2 3" key="1">
    <citation type="submission" date="2019-02" db="EMBL/GenBank/DDBJ databases">
        <title>Deep-cultivation of Planctomycetes and their phenomic and genomic characterization uncovers novel biology.</title>
        <authorList>
            <person name="Wiegand S."/>
            <person name="Jogler M."/>
            <person name="Boedeker C."/>
            <person name="Pinto D."/>
            <person name="Vollmers J."/>
            <person name="Rivas-Marin E."/>
            <person name="Kohn T."/>
            <person name="Peeters S.H."/>
            <person name="Heuer A."/>
            <person name="Rast P."/>
            <person name="Oberbeckmann S."/>
            <person name="Bunk B."/>
            <person name="Jeske O."/>
            <person name="Meyerdierks A."/>
            <person name="Storesund J.E."/>
            <person name="Kallscheuer N."/>
            <person name="Luecker S."/>
            <person name="Lage O.M."/>
            <person name="Pohl T."/>
            <person name="Merkel B.J."/>
            <person name="Hornburger P."/>
            <person name="Mueller R.-W."/>
            <person name="Bruemmer F."/>
            <person name="Labrenz M."/>
            <person name="Spormann A.M."/>
            <person name="Op den Camp H."/>
            <person name="Overmann J."/>
            <person name="Amann R."/>
            <person name="Jetten M.S.M."/>
            <person name="Mascher T."/>
            <person name="Medema M.H."/>
            <person name="Devos D.P."/>
            <person name="Kaster A.-K."/>
            <person name="Ovreas L."/>
            <person name="Rohde M."/>
            <person name="Galperin M.Y."/>
            <person name="Jogler C."/>
        </authorList>
    </citation>
    <scope>NUCLEOTIDE SEQUENCE [LARGE SCALE GENOMIC DNA]</scope>
    <source>
        <strain evidence="2 3">ETA_A8</strain>
    </source>
</reference>
<evidence type="ECO:0000313" key="2">
    <source>
        <dbReference type="EMBL" id="QDU30411.1"/>
    </source>
</evidence>
<gene>
    <name evidence="2" type="ORF">ETAA8_55510</name>
</gene>
<dbReference type="KEGG" id="aagg:ETAA8_55510"/>
<dbReference type="RefSeq" id="WP_145095822.1">
    <property type="nucleotide sequence ID" value="NZ_CP036274.1"/>
</dbReference>
<organism evidence="2 3">
    <name type="scientific">Anatilimnocola aggregata</name>
    <dbReference type="NCBI Taxonomy" id="2528021"/>
    <lineage>
        <taxon>Bacteria</taxon>
        <taxon>Pseudomonadati</taxon>
        <taxon>Planctomycetota</taxon>
        <taxon>Planctomycetia</taxon>
        <taxon>Pirellulales</taxon>
        <taxon>Pirellulaceae</taxon>
        <taxon>Anatilimnocola</taxon>
    </lineage>
</organism>
<accession>A0A517YJK7</accession>
<keyword evidence="1" id="KW-0732">Signal</keyword>
<feature type="chain" id="PRO_5022061572" evidence="1">
    <location>
        <begin position="22"/>
        <end position="292"/>
    </location>
</feature>
<name>A0A517YJK7_9BACT</name>
<keyword evidence="3" id="KW-1185">Reference proteome</keyword>
<proteinExistence type="predicted"/>